<dbReference type="AlphaFoldDB" id="A0A6G7VFI0"/>
<gene>
    <name evidence="1" type="ORF">GWK36_12460</name>
</gene>
<evidence type="ECO:0000313" key="2">
    <source>
        <dbReference type="Proteomes" id="UP000502699"/>
    </source>
</evidence>
<proteinExistence type="predicted"/>
<evidence type="ECO:0000313" key="1">
    <source>
        <dbReference type="EMBL" id="QIK38660.1"/>
    </source>
</evidence>
<dbReference type="KEGG" id="cjap:GWK36_12460"/>
<organism evidence="1 2">
    <name type="scientific">Caldichromatium japonicum</name>
    <dbReference type="NCBI Taxonomy" id="2699430"/>
    <lineage>
        <taxon>Bacteria</taxon>
        <taxon>Pseudomonadati</taxon>
        <taxon>Pseudomonadota</taxon>
        <taxon>Gammaproteobacteria</taxon>
        <taxon>Chromatiales</taxon>
        <taxon>Chromatiaceae</taxon>
        <taxon>Caldichromatium</taxon>
    </lineage>
</organism>
<dbReference type="EMBL" id="CP048029">
    <property type="protein sequence ID" value="QIK38660.1"/>
    <property type="molecule type" value="Genomic_DNA"/>
</dbReference>
<keyword evidence="2" id="KW-1185">Reference proteome</keyword>
<name>A0A6G7VFI0_9GAMM</name>
<sequence>MRDIIALGLRAEPDTAEKLVACALRHPTDVVAGIEIVERIRDWPRGSWRDKALCALSRHPSCLVSKAAERSLQASTPQAVTHA</sequence>
<protein>
    <submittedName>
        <fullName evidence="1">Uncharacterized protein</fullName>
    </submittedName>
</protein>
<reference evidence="2" key="1">
    <citation type="submission" date="2020-01" db="EMBL/GenBank/DDBJ databases">
        <title>Caldichromatium gen. nov., sp. nov., a thermophilic purple sulfur bacterium member of the family Chromatiaceae isolated from Nakabusa hot spring, Japan.</title>
        <authorList>
            <person name="Saini M.K."/>
            <person name="Hanada S."/>
            <person name="Tank M."/>
        </authorList>
    </citation>
    <scope>NUCLEOTIDE SEQUENCE [LARGE SCALE GENOMIC DNA]</scope>
    <source>
        <strain evidence="2">No.7</strain>
    </source>
</reference>
<dbReference type="Proteomes" id="UP000502699">
    <property type="component" value="Chromosome"/>
</dbReference>
<dbReference type="RefSeq" id="WP_166271544.1">
    <property type="nucleotide sequence ID" value="NZ_CP048029.1"/>
</dbReference>
<accession>A0A6G7VFI0</accession>